<dbReference type="AlphaFoldDB" id="A0A2K3KUZ3"/>
<name>A0A2K3KUZ3_TRIPR</name>
<organism evidence="1 2">
    <name type="scientific">Trifolium pratense</name>
    <name type="common">Red clover</name>
    <dbReference type="NCBI Taxonomy" id="57577"/>
    <lineage>
        <taxon>Eukaryota</taxon>
        <taxon>Viridiplantae</taxon>
        <taxon>Streptophyta</taxon>
        <taxon>Embryophyta</taxon>
        <taxon>Tracheophyta</taxon>
        <taxon>Spermatophyta</taxon>
        <taxon>Magnoliopsida</taxon>
        <taxon>eudicotyledons</taxon>
        <taxon>Gunneridae</taxon>
        <taxon>Pentapetalae</taxon>
        <taxon>rosids</taxon>
        <taxon>fabids</taxon>
        <taxon>Fabales</taxon>
        <taxon>Fabaceae</taxon>
        <taxon>Papilionoideae</taxon>
        <taxon>50 kb inversion clade</taxon>
        <taxon>NPAAA clade</taxon>
        <taxon>Hologalegina</taxon>
        <taxon>IRL clade</taxon>
        <taxon>Trifolieae</taxon>
        <taxon>Trifolium</taxon>
    </lineage>
</organism>
<dbReference type="Gene3D" id="3.10.10.10">
    <property type="entry name" value="HIV Type 1 Reverse Transcriptase, subunit A, domain 1"/>
    <property type="match status" value="1"/>
</dbReference>
<gene>
    <name evidence="1" type="ORF">L195_g057085</name>
</gene>
<feature type="non-terminal residue" evidence="1">
    <location>
        <position position="1"/>
    </location>
</feature>
<dbReference type="Pfam" id="PF08284">
    <property type="entry name" value="RVP_2"/>
    <property type="match status" value="1"/>
</dbReference>
<dbReference type="InterPro" id="IPR001969">
    <property type="entry name" value="Aspartic_peptidase_AS"/>
</dbReference>
<dbReference type="GO" id="GO:0006508">
    <property type="term" value="P:proteolysis"/>
    <property type="evidence" value="ECO:0007669"/>
    <property type="project" value="InterPro"/>
</dbReference>
<dbReference type="InterPro" id="IPR021109">
    <property type="entry name" value="Peptidase_aspartic_dom_sf"/>
</dbReference>
<evidence type="ECO:0000313" key="1">
    <source>
        <dbReference type="EMBL" id="PNX70096.1"/>
    </source>
</evidence>
<accession>A0A2K3KUZ3</accession>
<dbReference type="SUPFAM" id="SSF50630">
    <property type="entry name" value="Acid proteases"/>
    <property type="match status" value="1"/>
</dbReference>
<comment type="caution">
    <text evidence="1">The sequence shown here is derived from an EMBL/GenBank/DDBJ whole genome shotgun (WGS) entry which is preliminary data.</text>
</comment>
<dbReference type="PANTHER" id="PTHR15503:SF45">
    <property type="entry name" value="RNA-DIRECTED DNA POLYMERASE HOMOLOG"/>
    <property type="match status" value="1"/>
</dbReference>
<sequence>GTCFILNTPLNAIIDTGATHSFISLKCVKRLNLATTVMSGCMTIETPASDSVITKLVCVNCPVTAFGKDFGMDLVCIPLSNIDVIFGMNWLMYNRVHINCCAKTITFPRPEENMSSNLMNSGEVVRSLKEHAELFVMFASLKLEGKSEVSELPVVCEFAEVFPDDVSNLPPEREVEFTIDLVPGTSPISMAPYRMSASELEELKKQIEDLLEKKFIRPSVSPWGAP</sequence>
<dbReference type="PROSITE" id="PS00141">
    <property type="entry name" value="ASP_PROTEASE"/>
    <property type="match status" value="1"/>
</dbReference>
<dbReference type="EMBL" id="ASHM01111218">
    <property type="protein sequence ID" value="PNX70096.1"/>
    <property type="molecule type" value="Genomic_DNA"/>
</dbReference>
<proteinExistence type="predicted"/>
<dbReference type="PANTHER" id="PTHR15503">
    <property type="entry name" value="LDOC1 RELATED"/>
    <property type="match status" value="1"/>
</dbReference>
<dbReference type="GO" id="GO:0004190">
    <property type="term" value="F:aspartic-type endopeptidase activity"/>
    <property type="evidence" value="ECO:0007669"/>
    <property type="project" value="InterPro"/>
</dbReference>
<dbReference type="CDD" id="cd00303">
    <property type="entry name" value="retropepsin_like"/>
    <property type="match status" value="1"/>
</dbReference>
<dbReference type="Proteomes" id="UP000236291">
    <property type="component" value="Unassembled WGS sequence"/>
</dbReference>
<reference evidence="1 2" key="1">
    <citation type="journal article" date="2014" name="Am. J. Bot.">
        <title>Genome assembly and annotation for red clover (Trifolium pratense; Fabaceae).</title>
        <authorList>
            <person name="Istvanek J."/>
            <person name="Jaros M."/>
            <person name="Krenek A."/>
            <person name="Repkova J."/>
        </authorList>
    </citation>
    <scope>NUCLEOTIDE SEQUENCE [LARGE SCALE GENOMIC DNA]</scope>
    <source>
        <strain evidence="2">cv. Tatra</strain>
        <tissue evidence="1">Young leaves</tissue>
    </source>
</reference>
<dbReference type="InterPro" id="IPR032567">
    <property type="entry name" value="RTL1-rel"/>
</dbReference>
<dbReference type="SUPFAM" id="SSF56672">
    <property type="entry name" value="DNA/RNA polymerases"/>
    <property type="match status" value="1"/>
</dbReference>
<reference evidence="1 2" key="2">
    <citation type="journal article" date="2017" name="Front. Plant Sci.">
        <title>Gene Classification and Mining of Molecular Markers Useful in Red Clover (Trifolium pratense) Breeding.</title>
        <authorList>
            <person name="Istvanek J."/>
            <person name="Dluhosova J."/>
            <person name="Dluhos P."/>
            <person name="Patkova L."/>
            <person name="Nedelnik J."/>
            <person name="Repkova J."/>
        </authorList>
    </citation>
    <scope>NUCLEOTIDE SEQUENCE [LARGE SCALE GENOMIC DNA]</scope>
    <source>
        <strain evidence="2">cv. Tatra</strain>
        <tissue evidence="1">Young leaves</tissue>
    </source>
</reference>
<dbReference type="InterPro" id="IPR043502">
    <property type="entry name" value="DNA/RNA_pol_sf"/>
</dbReference>
<feature type="non-terminal residue" evidence="1">
    <location>
        <position position="226"/>
    </location>
</feature>
<evidence type="ECO:0000313" key="2">
    <source>
        <dbReference type="Proteomes" id="UP000236291"/>
    </source>
</evidence>
<protein>
    <submittedName>
        <fullName evidence="1">Cellular nucleic acid-binding protein</fullName>
    </submittedName>
</protein>
<dbReference type="Gene3D" id="2.40.70.10">
    <property type="entry name" value="Acid Proteases"/>
    <property type="match status" value="1"/>
</dbReference>